<dbReference type="InterPro" id="IPR036388">
    <property type="entry name" value="WH-like_DNA-bd_sf"/>
</dbReference>
<dbReference type="InterPro" id="IPR019888">
    <property type="entry name" value="Tscrpt_reg_AsnC-like"/>
</dbReference>
<dbReference type="InterPro" id="IPR011991">
    <property type="entry name" value="ArsR-like_HTH"/>
</dbReference>
<dbReference type="Proteomes" id="UP001500213">
    <property type="component" value="Unassembled WGS sequence"/>
</dbReference>
<dbReference type="Gene3D" id="3.30.70.920">
    <property type="match status" value="2"/>
</dbReference>
<keyword evidence="1" id="KW-0805">Transcription regulation</keyword>
<sequence length="364" mass="39744">MDTDGKGLPDGVVKTLTTRKAADAFRHSLESLDDLDRRIILALQQDGRASWTSIAEACNTSVPTVVRHGQQLIADGVVRVTALPQLGSQGPVDLFFLRIACLPGTQTSVAAALAANPNTRFVSVVTGRYDIMAELAVTGGSGSYAGLIEQLQTVPDIERWRSDLVMHVYKVAHHWGRQLYGEALGLPPLEDDDLTEPPACEPTHFDEVDLKLIDELKEDGRLTFKALGERLGINESSARRRLERLRSNGCLSIVTLFSAAALGFGAETLITVQADPSRLESVAHELAKMSEVRYIAAILDGNSLMCEVITRSTDDLYKFMTSTLGRMDGVRGWEASMELLSLKRGFVETAWWRAQAHPAAVPDS</sequence>
<dbReference type="Gene3D" id="1.10.10.10">
    <property type="entry name" value="Winged helix-like DNA-binding domain superfamily/Winged helix DNA-binding domain"/>
    <property type="match status" value="2"/>
</dbReference>
<dbReference type="RefSeq" id="WP_344772870.1">
    <property type="nucleotide sequence ID" value="NZ_BAABBX010000001.1"/>
</dbReference>
<keyword evidence="2" id="KW-0238">DNA-binding</keyword>
<dbReference type="EMBL" id="BAABBX010000001">
    <property type="protein sequence ID" value="GAA4183100.1"/>
    <property type="molecule type" value="Genomic_DNA"/>
</dbReference>
<dbReference type="InterPro" id="IPR036390">
    <property type="entry name" value="WH_DNA-bd_sf"/>
</dbReference>
<evidence type="ECO:0000313" key="6">
    <source>
        <dbReference type="Proteomes" id="UP001500213"/>
    </source>
</evidence>
<dbReference type="PANTHER" id="PTHR30154">
    <property type="entry name" value="LEUCINE-RESPONSIVE REGULATORY PROTEIN"/>
    <property type="match status" value="1"/>
</dbReference>
<protein>
    <submittedName>
        <fullName evidence="5">Lrp/AsnC family transcriptional regulator</fullName>
    </submittedName>
</protein>
<evidence type="ECO:0000259" key="4">
    <source>
        <dbReference type="PROSITE" id="PS50956"/>
    </source>
</evidence>
<keyword evidence="6" id="KW-1185">Reference proteome</keyword>
<dbReference type="SUPFAM" id="SSF54909">
    <property type="entry name" value="Dimeric alpha+beta barrel"/>
    <property type="match status" value="2"/>
</dbReference>
<evidence type="ECO:0000256" key="3">
    <source>
        <dbReference type="ARBA" id="ARBA00023163"/>
    </source>
</evidence>
<dbReference type="Pfam" id="PF01037">
    <property type="entry name" value="AsnC_trans_reg"/>
    <property type="match status" value="1"/>
</dbReference>
<dbReference type="InterPro" id="IPR011008">
    <property type="entry name" value="Dimeric_a/b-barrel"/>
</dbReference>
<evidence type="ECO:0000313" key="5">
    <source>
        <dbReference type="EMBL" id="GAA4183100.1"/>
    </source>
</evidence>
<reference evidence="6" key="1">
    <citation type="journal article" date="2019" name="Int. J. Syst. Evol. Microbiol.">
        <title>The Global Catalogue of Microorganisms (GCM) 10K type strain sequencing project: providing services to taxonomists for standard genome sequencing and annotation.</title>
        <authorList>
            <consortium name="The Broad Institute Genomics Platform"/>
            <consortium name="The Broad Institute Genome Sequencing Center for Infectious Disease"/>
            <person name="Wu L."/>
            <person name="Ma J."/>
        </authorList>
    </citation>
    <scope>NUCLEOTIDE SEQUENCE [LARGE SCALE GENOMIC DNA]</scope>
    <source>
        <strain evidence="6">JCM 17593</strain>
    </source>
</reference>
<dbReference type="InterPro" id="IPR019887">
    <property type="entry name" value="Tscrpt_reg_AsnC/Lrp_C"/>
</dbReference>
<gene>
    <name evidence="5" type="ORF">GCM10022288_02010</name>
</gene>
<dbReference type="PROSITE" id="PS50956">
    <property type="entry name" value="HTH_ASNC_2"/>
    <property type="match status" value="1"/>
</dbReference>
<dbReference type="Pfam" id="PF13404">
    <property type="entry name" value="HTH_AsnC-type"/>
    <property type="match status" value="2"/>
</dbReference>
<name>A0ABP8AFS1_9MICO</name>
<evidence type="ECO:0000256" key="1">
    <source>
        <dbReference type="ARBA" id="ARBA00023015"/>
    </source>
</evidence>
<dbReference type="SMART" id="SM00344">
    <property type="entry name" value="HTH_ASNC"/>
    <property type="match status" value="2"/>
</dbReference>
<proteinExistence type="predicted"/>
<comment type="caution">
    <text evidence="5">The sequence shown here is derived from an EMBL/GenBank/DDBJ whole genome shotgun (WGS) entry which is preliminary data.</text>
</comment>
<dbReference type="SUPFAM" id="SSF46785">
    <property type="entry name" value="Winged helix' DNA-binding domain"/>
    <property type="match status" value="2"/>
</dbReference>
<feature type="domain" description="HTH asnC-type" evidence="4">
    <location>
        <begin position="205"/>
        <end position="265"/>
    </location>
</feature>
<dbReference type="PANTHER" id="PTHR30154:SF34">
    <property type="entry name" value="TRANSCRIPTIONAL REGULATOR AZLB"/>
    <property type="match status" value="1"/>
</dbReference>
<organism evidence="5 6">
    <name type="scientific">Gryllotalpicola kribbensis</name>
    <dbReference type="NCBI Taxonomy" id="993084"/>
    <lineage>
        <taxon>Bacteria</taxon>
        <taxon>Bacillati</taxon>
        <taxon>Actinomycetota</taxon>
        <taxon>Actinomycetes</taxon>
        <taxon>Micrococcales</taxon>
        <taxon>Microbacteriaceae</taxon>
        <taxon>Gryllotalpicola</taxon>
    </lineage>
</organism>
<keyword evidence="3" id="KW-0804">Transcription</keyword>
<evidence type="ECO:0000256" key="2">
    <source>
        <dbReference type="ARBA" id="ARBA00023125"/>
    </source>
</evidence>
<dbReference type="PRINTS" id="PR00033">
    <property type="entry name" value="HTHASNC"/>
</dbReference>
<dbReference type="InterPro" id="IPR000485">
    <property type="entry name" value="AsnC-type_HTH_dom"/>
</dbReference>
<accession>A0ABP8AFS1</accession>
<dbReference type="CDD" id="cd00090">
    <property type="entry name" value="HTH_ARSR"/>
    <property type="match status" value="1"/>
</dbReference>